<dbReference type="InParanoid" id="A0A0A0HVH1"/>
<dbReference type="HOGENOM" id="CLU_1949468_0_0_1"/>
<keyword evidence="3" id="KW-1185">Reference proteome</keyword>
<feature type="region of interest" description="Disordered" evidence="1">
    <location>
        <begin position="1"/>
        <end position="35"/>
    </location>
</feature>
<feature type="compositionally biased region" description="Polar residues" evidence="1">
    <location>
        <begin position="13"/>
        <end position="35"/>
    </location>
</feature>
<gene>
    <name evidence="2" type="ORF">PADG_11552</name>
</gene>
<proteinExistence type="predicted"/>
<sequence length="129" mass="14229">MARPQGQMEGVDASSSQAAIIVSDDTTPSMKNSKWTDTSYGILTTQIEKSESGGDRFTIRCHAIDSKLLNTFENGLKADGIENKSKPQGLEGDGKLIDRNPQGPPRPPHPIAYITWKKLKKLFLRDWSA</sequence>
<evidence type="ECO:0000313" key="3">
    <source>
        <dbReference type="Proteomes" id="UP000001628"/>
    </source>
</evidence>
<evidence type="ECO:0000313" key="2">
    <source>
        <dbReference type="EMBL" id="KGM92353.1"/>
    </source>
</evidence>
<dbReference type="EMBL" id="KN275959">
    <property type="protein sequence ID" value="KGM92353.1"/>
    <property type="molecule type" value="Genomic_DNA"/>
</dbReference>
<dbReference type="KEGG" id="pbn:PADG_11552"/>
<protein>
    <submittedName>
        <fullName evidence="2">Uncharacterized protein</fullName>
    </submittedName>
</protein>
<dbReference type="GeneID" id="22587449"/>
<organism evidence="2 3">
    <name type="scientific">Paracoccidioides brasiliensis (strain Pb18)</name>
    <dbReference type="NCBI Taxonomy" id="502780"/>
    <lineage>
        <taxon>Eukaryota</taxon>
        <taxon>Fungi</taxon>
        <taxon>Dikarya</taxon>
        <taxon>Ascomycota</taxon>
        <taxon>Pezizomycotina</taxon>
        <taxon>Eurotiomycetes</taxon>
        <taxon>Eurotiomycetidae</taxon>
        <taxon>Onygenales</taxon>
        <taxon>Ajellomycetaceae</taxon>
        <taxon>Paracoccidioides</taxon>
    </lineage>
</organism>
<dbReference type="Proteomes" id="UP000001628">
    <property type="component" value="Unassembled WGS sequence"/>
</dbReference>
<evidence type="ECO:0000256" key="1">
    <source>
        <dbReference type="SAM" id="MobiDB-lite"/>
    </source>
</evidence>
<accession>A0A0A0HVH1</accession>
<reference evidence="2 3" key="1">
    <citation type="journal article" date="2011" name="PLoS Genet.">
        <title>Comparative genomic analysis of human fungal pathogens causing paracoccidioidomycosis.</title>
        <authorList>
            <person name="Desjardins C.A."/>
            <person name="Champion M.D."/>
            <person name="Holder J.W."/>
            <person name="Muszewska A."/>
            <person name="Goldberg J."/>
            <person name="Bailao A.M."/>
            <person name="Brigido M.M."/>
            <person name="Ferreira M.E."/>
            <person name="Garcia A.M."/>
            <person name="Grynberg M."/>
            <person name="Gujja S."/>
            <person name="Heiman D.I."/>
            <person name="Henn M.R."/>
            <person name="Kodira C.D."/>
            <person name="Leon-Narvaez H."/>
            <person name="Longo L.V."/>
            <person name="Ma L.J."/>
            <person name="Malavazi I."/>
            <person name="Matsuo A.L."/>
            <person name="Morais F.V."/>
            <person name="Pereira M."/>
            <person name="Rodriguez-Brito S."/>
            <person name="Sakthikumar S."/>
            <person name="Salem-Izacc S.M."/>
            <person name="Sykes S.M."/>
            <person name="Teixeira M.M."/>
            <person name="Vallejo M.C."/>
            <person name="Walter M.E."/>
            <person name="Yandava C."/>
            <person name="Young S."/>
            <person name="Zeng Q."/>
            <person name="Zucker J."/>
            <person name="Felipe M.S."/>
            <person name="Goldman G.H."/>
            <person name="Haas B.J."/>
            <person name="McEwen J.G."/>
            <person name="Nino-Vega G."/>
            <person name="Puccia R."/>
            <person name="San-Blas G."/>
            <person name="Soares C.M."/>
            <person name="Birren B.W."/>
            <person name="Cuomo C.A."/>
        </authorList>
    </citation>
    <scope>NUCLEOTIDE SEQUENCE [LARGE SCALE GENOMIC DNA]</scope>
    <source>
        <strain evidence="2 3">Pb18</strain>
    </source>
</reference>
<dbReference type="VEuPathDB" id="FungiDB:PADG_11552"/>
<feature type="region of interest" description="Disordered" evidence="1">
    <location>
        <begin position="78"/>
        <end position="111"/>
    </location>
</feature>
<name>A0A0A0HVH1_PARBD</name>
<dbReference type="AlphaFoldDB" id="A0A0A0HVH1"/>
<dbReference type="RefSeq" id="XP_010759009.1">
    <property type="nucleotide sequence ID" value="XM_010760707.1"/>
</dbReference>